<evidence type="ECO:0000256" key="2">
    <source>
        <dbReference type="ARBA" id="ARBA00022490"/>
    </source>
</evidence>
<dbReference type="Gene3D" id="3.40.50.620">
    <property type="entry name" value="HUPs"/>
    <property type="match status" value="1"/>
</dbReference>
<dbReference type="NCBIfam" id="TIGR02432">
    <property type="entry name" value="lysidine_TilS_N"/>
    <property type="match status" value="1"/>
</dbReference>
<evidence type="ECO:0000256" key="3">
    <source>
        <dbReference type="ARBA" id="ARBA00022598"/>
    </source>
</evidence>
<name>A0ABZ2CCR7_9BACI</name>
<evidence type="ECO:0000256" key="1">
    <source>
        <dbReference type="ARBA" id="ARBA00004496"/>
    </source>
</evidence>
<keyword evidence="3 8" id="KW-0436">Ligase</keyword>
<keyword evidence="2 8" id="KW-0963">Cytoplasm</keyword>
<dbReference type="Pfam" id="PF11734">
    <property type="entry name" value="TilS_C"/>
    <property type="match status" value="1"/>
</dbReference>
<evidence type="ECO:0000259" key="9">
    <source>
        <dbReference type="SMART" id="SM00977"/>
    </source>
</evidence>
<comment type="similarity">
    <text evidence="8">Belongs to the tRNA(Ile)-lysidine synthase family.</text>
</comment>
<dbReference type="SMART" id="SM00977">
    <property type="entry name" value="TilS_C"/>
    <property type="match status" value="1"/>
</dbReference>
<evidence type="ECO:0000256" key="7">
    <source>
        <dbReference type="ARBA" id="ARBA00048539"/>
    </source>
</evidence>
<evidence type="ECO:0000256" key="8">
    <source>
        <dbReference type="HAMAP-Rule" id="MF_01161"/>
    </source>
</evidence>
<evidence type="ECO:0000256" key="6">
    <source>
        <dbReference type="ARBA" id="ARBA00022840"/>
    </source>
</evidence>
<comment type="subcellular location">
    <subcellularLocation>
        <location evidence="1 8">Cytoplasm</location>
    </subcellularLocation>
</comment>
<evidence type="ECO:0000313" key="10">
    <source>
        <dbReference type="EMBL" id="WVX81557.1"/>
    </source>
</evidence>
<organism evidence="10 11">
    <name type="scientific">Niallia oryzisoli</name>
    <dbReference type="NCBI Taxonomy" id="1737571"/>
    <lineage>
        <taxon>Bacteria</taxon>
        <taxon>Bacillati</taxon>
        <taxon>Bacillota</taxon>
        <taxon>Bacilli</taxon>
        <taxon>Bacillales</taxon>
        <taxon>Bacillaceae</taxon>
        <taxon>Niallia</taxon>
    </lineage>
</organism>
<keyword evidence="11" id="KW-1185">Reference proteome</keyword>
<evidence type="ECO:0000256" key="5">
    <source>
        <dbReference type="ARBA" id="ARBA00022741"/>
    </source>
</evidence>
<feature type="binding site" evidence="8">
    <location>
        <begin position="27"/>
        <end position="32"/>
    </location>
    <ligand>
        <name>ATP</name>
        <dbReference type="ChEBI" id="CHEBI:30616"/>
    </ligand>
</feature>
<comment type="function">
    <text evidence="8">Ligates lysine onto the cytidine present at position 34 of the AUA codon-specific tRNA(Ile) that contains the anticodon CAU, in an ATP-dependent manner. Cytidine is converted to lysidine, thus changing the amino acid specificity of the tRNA from methionine to isoleucine.</text>
</comment>
<dbReference type="InterPro" id="IPR012094">
    <property type="entry name" value="tRNA_Ile_lys_synt"/>
</dbReference>
<dbReference type="SUPFAM" id="SSF82829">
    <property type="entry name" value="MesJ substrate recognition domain-like"/>
    <property type="match status" value="1"/>
</dbReference>
<dbReference type="InterPro" id="IPR012795">
    <property type="entry name" value="tRNA_Ile_lys_synt_N"/>
</dbReference>
<comment type="catalytic activity">
    <reaction evidence="7 8">
        <text>cytidine(34) in tRNA(Ile2) + L-lysine + ATP = lysidine(34) in tRNA(Ile2) + AMP + diphosphate + H(+)</text>
        <dbReference type="Rhea" id="RHEA:43744"/>
        <dbReference type="Rhea" id="RHEA-COMP:10625"/>
        <dbReference type="Rhea" id="RHEA-COMP:10670"/>
        <dbReference type="ChEBI" id="CHEBI:15378"/>
        <dbReference type="ChEBI" id="CHEBI:30616"/>
        <dbReference type="ChEBI" id="CHEBI:32551"/>
        <dbReference type="ChEBI" id="CHEBI:33019"/>
        <dbReference type="ChEBI" id="CHEBI:82748"/>
        <dbReference type="ChEBI" id="CHEBI:83665"/>
        <dbReference type="ChEBI" id="CHEBI:456215"/>
        <dbReference type="EC" id="6.3.4.19"/>
    </reaction>
</comment>
<reference evidence="10 11" key="1">
    <citation type="submission" date="2023-10" db="EMBL/GenBank/DDBJ databases">
        <title>Niallia locisalis sp.nov. isolated from a salt pond sample.</title>
        <authorList>
            <person name="Li X.-J."/>
            <person name="Dong L."/>
        </authorList>
    </citation>
    <scope>NUCLEOTIDE SEQUENCE [LARGE SCALE GENOMIC DNA]</scope>
    <source>
        <strain evidence="10 11">DSM 29761</strain>
    </source>
</reference>
<keyword evidence="5 8" id="KW-0547">Nucleotide-binding</keyword>
<dbReference type="HAMAP" id="MF_01161">
    <property type="entry name" value="tRNA_Ile_lys_synt"/>
    <property type="match status" value="1"/>
</dbReference>
<keyword evidence="4 8" id="KW-0819">tRNA processing</keyword>
<protein>
    <recommendedName>
        <fullName evidence="8">tRNA(Ile)-lysidine synthase</fullName>
        <ecNumber evidence="8">6.3.4.19</ecNumber>
    </recommendedName>
    <alternativeName>
        <fullName evidence="8">tRNA(Ile)-2-lysyl-cytidine synthase</fullName>
    </alternativeName>
    <alternativeName>
        <fullName evidence="8">tRNA(Ile)-lysidine synthetase</fullName>
    </alternativeName>
</protein>
<dbReference type="InterPro" id="IPR012796">
    <property type="entry name" value="Lysidine-tRNA-synth_C"/>
</dbReference>
<dbReference type="SUPFAM" id="SSF52402">
    <property type="entry name" value="Adenine nucleotide alpha hydrolases-like"/>
    <property type="match status" value="1"/>
</dbReference>
<dbReference type="PANTHER" id="PTHR43033:SF1">
    <property type="entry name" value="TRNA(ILE)-LYSIDINE SYNTHASE-RELATED"/>
    <property type="match status" value="1"/>
</dbReference>
<evidence type="ECO:0000313" key="11">
    <source>
        <dbReference type="Proteomes" id="UP001357223"/>
    </source>
</evidence>
<dbReference type="RefSeq" id="WP_338450481.1">
    <property type="nucleotide sequence ID" value="NZ_CP137640.1"/>
</dbReference>
<dbReference type="PANTHER" id="PTHR43033">
    <property type="entry name" value="TRNA(ILE)-LYSIDINE SYNTHASE-RELATED"/>
    <property type="match status" value="1"/>
</dbReference>
<dbReference type="Pfam" id="PF09179">
    <property type="entry name" value="TilS"/>
    <property type="match status" value="1"/>
</dbReference>
<gene>
    <name evidence="8 10" type="primary">tilS</name>
    <name evidence="10" type="ORF">R4Z09_00355</name>
</gene>
<comment type="domain">
    <text evidence="8">The N-terminal region contains the highly conserved SGGXDS motif, predicted to be a P-loop motif involved in ATP binding.</text>
</comment>
<dbReference type="CDD" id="cd01992">
    <property type="entry name" value="TilS_N"/>
    <property type="match status" value="1"/>
</dbReference>
<dbReference type="SUPFAM" id="SSF56037">
    <property type="entry name" value="PheT/TilS domain"/>
    <property type="match status" value="1"/>
</dbReference>
<dbReference type="EMBL" id="CP137640">
    <property type="protein sequence ID" value="WVX81557.1"/>
    <property type="molecule type" value="Genomic_DNA"/>
</dbReference>
<dbReference type="Pfam" id="PF01171">
    <property type="entry name" value="ATP_bind_3"/>
    <property type="match status" value="1"/>
</dbReference>
<dbReference type="InterPro" id="IPR015262">
    <property type="entry name" value="tRNA_Ile_lys_synt_subst-bd"/>
</dbReference>
<dbReference type="GO" id="GO:0032267">
    <property type="term" value="F:tRNA(Ile)-lysidine synthase activity"/>
    <property type="evidence" value="ECO:0007669"/>
    <property type="project" value="UniProtKB-EC"/>
</dbReference>
<evidence type="ECO:0000256" key="4">
    <source>
        <dbReference type="ARBA" id="ARBA00022694"/>
    </source>
</evidence>
<feature type="domain" description="Lysidine-tRNA(Ile) synthetase C-terminal" evidence="9">
    <location>
        <begin position="382"/>
        <end position="455"/>
    </location>
</feature>
<proteinExistence type="inferred from homology"/>
<dbReference type="Gene3D" id="3.30.465.60">
    <property type="match status" value="1"/>
</dbReference>
<dbReference type="InterPro" id="IPR014729">
    <property type="entry name" value="Rossmann-like_a/b/a_fold"/>
</dbReference>
<sequence>MIEEKVDRFLKHKHFTLTGKRILVGVSGGPDSLSLLHLLWEKQKQQNFYIVAGHVDHMFRGVESYNEAKFVEKFCNDRQIPFAMKRINVPEYMEKTGKSSQVSSRECRYGFFAEVMHEYQLTYAALAHHGDDQIETILMRLTRGSSGSSRAGIPFMRSFRNGYIFRPFLTLCRAEIEQYCLEHELSPRRDPSNEKDVYLRNRFRHHVVPFLKQENQRVHEQFQRFSEELQQDEELLQELTIKKMNTVWKEKQANKISIDLDAFQAMPISLQRRGIQLILNYLYKKRPASLSAVHIDQFFSLIEGSNPSGSLDFPSGLKVKRSYRLCHFAFNSDSREEFFFELEQPGEYILPNGDRITLEFTNLEHSPMDSILLNKNNVPLPIIIRTREPGDRMSLKGMEGTKKIKSIFIDQKIPFDERDSWPVITDGQNRILWLPGLKKCRESAVVTKDMNYILITYKKKNE</sequence>
<dbReference type="NCBIfam" id="TIGR02433">
    <property type="entry name" value="lysidine_TilS_C"/>
    <property type="match status" value="1"/>
</dbReference>
<keyword evidence="6 8" id="KW-0067">ATP-binding</keyword>
<accession>A0ABZ2CCR7</accession>
<dbReference type="InterPro" id="IPR011063">
    <property type="entry name" value="TilS/TtcA_N"/>
</dbReference>
<dbReference type="Proteomes" id="UP001357223">
    <property type="component" value="Chromosome"/>
</dbReference>
<dbReference type="EC" id="6.3.4.19" evidence="8"/>